<organism evidence="3 4">
    <name type="scientific">Algoriphagus namhaensis</name>
    <dbReference type="NCBI Taxonomy" id="915353"/>
    <lineage>
        <taxon>Bacteria</taxon>
        <taxon>Pseudomonadati</taxon>
        <taxon>Bacteroidota</taxon>
        <taxon>Cytophagia</taxon>
        <taxon>Cytophagales</taxon>
        <taxon>Cyclobacteriaceae</taxon>
        <taxon>Algoriphagus</taxon>
    </lineage>
</organism>
<dbReference type="InterPro" id="IPR013783">
    <property type="entry name" value="Ig-like_fold"/>
</dbReference>
<feature type="domain" description="Right handed beta helix" evidence="2">
    <location>
        <begin position="91"/>
        <end position="243"/>
    </location>
</feature>
<evidence type="ECO:0000259" key="2">
    <source>
        <dbReference type="Pfam" id="PF13229"/>
    </source>
</evidence>
<keyword evidence="4" id="KW-1185">Reference proteome</keyword>
<evidence type="ECO:0000313" key="3">
    <source>
        <dbReference type="EMBL" id="MFC3881450.1"/>
    </source>
</evidence>
<sequence>MKIRNTFLLFFLFLSFTVLGSTKFASPSGNSSNNGSDPSQAWDLAFALSESSPLVAGDSLVLLDGVYEGNFESFLNGSSGNPIVVIAQNDGGAIIDVSKNRTSGTGLIVKGTHTWFVNLKITSSTTIRKSEASNGFAEVLYESGIALFGDNIKIINCWVYDVNGGGMELWRNGFNNEVYGTVVFNNGSQAETRGTGHGFYIQHADPSQPKIIENNIVFQNASQGINIYTTNPENKGIKVFRNVSFNTGVIADVDLTVHRPPHNLTIGSRNNLSSDMEVMGNVFYRDLQGSRLKANEVSNVTFGRTYFPNQSLSFKENTVFGGGNQIELLPLSGLELRSNRLYNVHGNFYALFGGSADYPGANWDSNSLFNIANFPTPFNGLNFQNWKDSFGFDVNSDFRNFPAVLDEIMVTKNKYDESKYYVTIVSLNDSENIAVDFSAYDIPPGSEYEIIDFQNPFDSDQRVVGTYEGGTIRFPMNWSKSLQPKGNMPYVVRHTDLTFGTFLLKVERVESLEDPVVKQEIKLYLNEEGVVNVKLSDLIETFGSYSPEEFVLSKEVLNCQDSPMANIEITASKSASQSWSETVEIAVLDTISPEFSITSSSLVFDPLVKGPVSVNIFSFDPIIDYDNCDGPYTYEWSIKEITCEDISWRDQEKLFDISAVLIDGSGNRSSPSNSVLNVRFVPSDTISLSAKTPLYQGNTAEIQLGDEYEFEVLNWYGPSGLLEGQKGKNILIDEEGLYYAEIITESGCPLISKTLFVVAEEVPFPPVKDEIVLFLDQNGVASLSPEDIFTTWPADQELSVVITPNAFDCESIGDQEVDVVISDQNGNSWDLAISVLIQDEIPPVLQTKDVELVLDRVLGTLELEPDDFISELVDNCGVKEVILSKTQITCEDIGKEMVIELRAVDFSGNVTEQSAFLTVSGTVSTPVTISGDTNICQGQSTLLTVVSEGAFEVVQWRRNGQELEGSGKSIEATQGGQYEALIRFEGGCLWESQNVEVSVKELPEGEIVRNGFILIAPEGELSYQWLQNNDPIEGAEGREFEVTEPGNYSVIISSESGCERTLNPVEITQEDFDNPFPPVKEEIILELNEETGTVTLKAEDAFTSWPPADPDLEITFSHSEFDCQDVAEPQGIVIRIENKEGQVWERLSLVVVKDTSGPKLTLRDLEIQFDLVAGELTLSADDFIEEVSDNCEVAEVILNRSVYTCEDIGESIEVEIVAVDLSGNETLEKAVLTLIPSASSPVEIGGNVNLCEGEEAEIVLESDAEFEVIRWRRNGTEVQGERGKTLQTSTPGIYHAVIRYSGACISETEEIEVSVQQLPEGEIHEDGNNLTAPEGEYTYQWFRNGDPISGADERSLTVDQMGEYTVELTTSFGCMTRLEPVTLTISSLISRPVSRAESLLIFPNPGESLVEVSIDSDPMFSLVSMKIYSQEGRDLTPSVRIAQKSNVEFELDIELLPQGMYLVWLRGEGQKLYFGKLIKN</sequence>
<dbReference type="NCBIfam" id="TIGR04183">
    <property type="entry name" value="Por_Secre_tail"/>
    <property type="match status" value="1"/>
</dbReference>
<feature type="signal peptide" evidence="1">
    <location>
        <begin position="1"/>
        <end position="20"/>
    </location>
</feature>
<evidence type="ECO:0000256" key="1">
    <source>
        <dbReference type="SAM" id="SignalP"/>
    </source>
</evidence>
<dbReference type="SUPFAM" id="SSF51126">
    <property type="entry name" value="Pectin lyase-like"/>
    <property type="match status" value="1"/>
</dbReference>
<dbReference type="EMBL" id="JBHRZS010000007">
    <property type="protein sequence ID" value="MFC3881450.1"/>
    <property type="molecule type" value="Genomic_DNA"/>
</dbReference>
<accession>A0ABV8AV02</accession>
<feature type="chain" id="PRO_5045455913" evidence="1">
    <location>
        <begin position="21"/>
        <end position="1480"/>
    </location>
</feature>
<name>A0ABV8AV02_9BACT</name>
<dbReference type="InterPro" id="IPR011050">
    <property type="entry name" value="Pectin_lyase_fold/virulence"/>
</dbReference>
<dbReference type="InterPro" id="IPR026444">
    <property type="entry name" value="Secre_tail"/>
</dbReference>
<dbReference type="InterPro" id="IPR012334">
    <property type="entry name" value="Pectin_lyas_fold"/>
</dbReference>
<dbReference type="Pfam" id="PF13229">
    <property type="entry name" value="Beta_helix"/>
    <property type="match status" value="1"/>
</dbReference>
<dbReference type="Proteomes" id="UP001595805">
    <property type="component" value="Unassembled WGS sequence"/>
</dbReference>
<dbReference type="Gene3D" id="2.160.20.10">
    <property type="entry name" value="Single-stranded right-handed beta-helix, Pectin lyase-like"/>
    <property type="match status" value="1"/>
</dbReference>
<dbReference type="InterPro" id="IPR039448">
    <property type="entry name" value="Beta_helix"/>
</dbReference>
<keyword evidence="1" id="KW-0732">Signal</keyword>
<gene>
    <name evidence="3" type="ORF">ACFOSV_14750</name>
</gene>
<dbReference type="Gene3D" id="2.60.40.10">
    <property type="entry name" value="Immunoglobulins"/>
    <property type="match status" value="1"/>
</dbReference>
<comment type="caution">
    <text evidence="3">The sequence shown here is derived from an EMBL/GenBank/DDBJ whole genome shotgun (WGS) entry which is preliminary data.</text>
</comment>
<reference evidence="4" key="1">
    <citation type="journal article" date="2019" name="Int. J. Syst. Evol. Microbiol.">
        <title>The Global Catalogue of Microorganisms (GCM) 10K type strain sequencing project: providing services to taxonomists for standard genome sequencing and annotation.</title>
        <authorList>
            <consortium name="The Broad Institute Genomics Platform"/>
            <consortium name="The Broad Institute Genome Sequencing Center for Infectious Disease"/>
            <person name="Wu L."/>
            <person name="Ma J."/>
        </authorList>
    </citation>
    <scope>NUCLEOTIDE SEQUENCE [LARGE SCALE GENOMIC DNA]</scope>
    <source>
        <strain evidence="4">CCUG 60523</strain>
    </source>
</reference>
<protein>
    <submittedName>
        <fullName evidence="3">T9SS type A sorting domain-containing protein</fullName>
    </submittedName>
</protein>
<dbReference type="RefSeq" id="WP_377906794.1">
    <property type="nucleotide sequence ID" value="NZ_JBHRZS010000007.1"/>
</dbReference>
<proteinExistence type="predicted"/>
<evidence type="ECO:0000313" key="4">
    <source>
        <dbReference type="Proteomes" id="UP001595805"/>
    </source>
</evidence>